<dbReference type="InterPro" id="IPR005133">
    <property type="entry name" value="PhaG_MnhG_YufB"/>
</dbReference>
<dbReference type="Proteomes" id="UP000008544">
    <property type="component" value="Chromosome"/>
</dbReference>
<keyword evidence="5" id="KW-1185">Reference proteome</keyword>
<dbReference type="RefSeq" id="WP_012303228.1">
    <property type="nucleotide sequence ID" value="NC_010424.1"/>
</dbReference>
<dbReference type="KEGG" id="dau:Daud_2166"/>
<dbReference type="PANTHER" id="PTHR34703:SF1">
    <property type="entry name" value="ANTIPORTER SUBUNIT MNHG2-RELATED"/>
    <property type="match status" value="1"/>
</dbReference>
<reference evidence="5" key="1">
    <citation type="submission" date="2007-10" db="EMBL/GenBank/DDBJ databases">
        <title>Complete sequence of chromosome of Desulforudis audaxviator MP104C.</title>
        <authorList>
            <person name="Copeland A."/>
            <person name="Lucas S."/>
            <person name="Lapidus A."/>
            <person name="Barry K."/>
            <person name="Glavina del Rio T."/>
            <person name="Dalin E."/>
            <person name="Tice H."/>
            <person name="Bruce D."/>
            <person name="Pitluck S."/>
            <person name="Lowry S.R."/>
            <person name="Larimer F."/>
            <person name="Land M.L."/>
            <person name="Hauser L."/>
            <person name="Kyrpides N."/>
            <person name="Ivanova N.N."/>
            <person name="Richardson P."/>
        </authorList>
    </citation>
    <scope>NUCLEOTIDE SEQUENCE [LARGE SCALE GENOMIC DNA]</scope>
    <source>
        <strain evidence="5">MP104C</strain>
    </source>
</reference>
<proteinExistence type="inferred from homology"/>
<keyword evidence="3" id="KW-1133">Transmembrane helix</keyword>
<evidence type="ECO:0000313" key="5">
    <source>
        <dbReference type="Proteomes" id="UP000008544"/>
    </source>
</evidence>
<evidence type="ECO:0000256" key="3">
    <source>
        <dbReference type="SAM" id="Phobius"/>
    </source>
</evidence>
<dbReference type="AlphaFoldDB" id="B1I6H0"/>
<reference evidence="4 5" key="2">
    <citation type="journal article" date="2008" name="Science">
        <title>Environmental genomics reveals a single-species ecosystem deep within Earth.</title>
        <authorList>
            <person name="Chivian D."/>
            <person name="Brodie E.L."/>
            <person name="Alm E.J."/>
            <person name="Culley D.E."/>
            <person name="Dehal P.S."/>
            <person name="Desantis T.Z."/>
            <person name="Gihring T.M."/>
            <person name="Lapidus A."/>
            <person name="Lin L.H."/>
            <person name="Lowry S.R."/>
            <person name="Moser D.P."/>
            <person name="Richardson P.M."/>
            <person name="Southam G."/>
            <person name="Wanger G."/>
            <person name="Pratt L.M."/>
            <person name="Andersen G.L."/>
            <person name="Hazen T.C."/>
            <person name="Brockman F.J."/>
            <person name="Arkin A.P."/>
            <person name="Onstott T.C."/>
        </authorList>
    </citation>
    <scope>NUCLEOTIDE SEQUENCE [LARGE SCALE GENOMIC DNA]</scope>
    <source>
        <strain evidence="4 5">MP104C</strain>
    </source>
</reference>
<dbReference type="GO" id="GO:0015385">
    <property type="term" value="F:sodium:proton antiporter activity"/>
    <property type="evidence" value="ECO:0007669"/>
    <property type="project" value="TreeGrafter"/>
</dbReference>
<evidence type="ECO:0000313" key="4">
    <source>
        <dbReference type="EMBL" id="ACA60653.1"/>
    </source>
</evidence>
<dbReference type="STRING" id="477974.Daud_2166"/>
<keyword evidence="3" id="KW-0472">Membrane</keyword>
<comment type="similarity">
    <text evidence="2">Belongs to the CPA3 antiporters (TC 2.A.63) subunit G family.</text>
</comment>
<organism evidence="4 5">
    <name type="scientific">Desulforudis audaxviator (strain MP104C)</name>
    <dbReference type="NCBI Taxonomy" id="477974"/>
    <lineage>
        <taxon>Bacteria</taxon>
        <taxon>Bacillati</taxon>
        <taxon>Bacillota</taxon>
        <taxon>Clostridia</taxon>
        <taxon>Thermoanaerobacterales</taxon>
        <taxon>Candidatus Desulforudaceae</taxon>
        <taxon>Candidatus Desulforudis</taxon>
    </lineage>
</organism>
<dbReference type="Pfam" id="PF03334">
    <property type="entry name" value="PhaG_MnhG_YufB"/>
    <property type="match status" value="1"/>
</dbReference>
<dbReference type="NCBIfam" id="TIGR01300">
    <property type="entry name" value="CPA3_mnhG_phaG"/>
    <property type="match status" value="1"/>
</dbReference>
<dbReference type="EMBL" id="CP000860">
    <property type="protein sequence ID" value="ACA60653.1"/>
    <property type="molecule type" value="Genomic_DNA"/>
</dbReference>
<dbReference type="OrthoDB" id="9806575at2"/>
<keyword evidence="3" id="KW-0812">Transmembrane</keyword>
<dbReference type="HOGENOM" id="CLU_121334_2_3_9"/>
<evidence type="ECO:0000256" key="2">
    <source>
        <dbReference type="ARBA" id="ARBA00008404"/>
    </source>
</evidence>
<protein>
    <submittedName>
        <fullName evidence="4">Monovalent cation/proton antiporter, MnhG/PhaG subunit</fullName>
    </submittedName>
</protein>
<dbReference type="PANTHER" id="PTHR34703">
    <property type="entry name" value="ANTIPORTER SUBUNIT MNHG2-RELATED"/>
    <property type="match status" value="1"/>
</dbReference>
<gene>
    <name evidence="4" type="ordered locus">Daud_2166</name>
</gene>
<dbReference type="eggNOG" id="COG1320">
    <property type="taxonomic scope" value="Bacteria"/>
</dbReference>
<evidence type="ECO:0000256" key="1">
    <source>
        <dbReference type="ARBA" id="ARBA00004141"/>
    </source>
</evidence>
<accession>B1I6H0</accession>
<sequence length="102" mass="11113">MTFLAAALMLAGFFLLLVGTIGVLRLPDFFTRLHAVGKCDTLGLLLFIAGLMVYEGLGLVASKLLLIWIFLAIANPTATHIFSRAAYRAGLKPWTRSKEESS</sequence>
<name>B1I6H0_DESAP</name>
<comment type="subcellular location">
    <subcellularLocation>
        <location evidence="1">Membrane</location>
        <topology evidence="1">Multi-pass membrane protein</topology>
    </subcellularLocation>
</comment>
<feature type="transmembrane region" description="Helical" evidence="3">
    <location>
        <begin position="41"/>
        <end position="74"/>
    </location>
</feature>